<evidence type="ECO:0000313" key="14">
    <source>
        <dbReference type="EMBL" id="MBB6478053.1"/>
    </source>
</evidence>
<dbReference type="Pfam" id="PF00291">
    <property type="entry name" value="PALP"/>
    <property type="match status" value="1"/>
</dbReference>
<dbReference type="UniPathway" id="UPA00136">
    <property type="reaction ID" value="UER00200"/>
</dbReference>
<dbReference type="SUPFAM" id="SSF53686">
    <property type="entry name" value="Tryptophan synthase beta subunit-like PLP-dependent enzymes"/>
    <property type="match status" value="1"/>
</dbReference>
<reference evidence="14 15" key="1">
    <citation type="submission" date="2020-08" db="EMBL/GenBank/DDBJ databases">
        <title>Genomic Encyclopedia of Type Strains, Phase IV (KMG-IV): sequencing the most valuable type-strain genomes for metagenomic binning, comparative biology and taxonomic classification.</title>
        <authorList>
            <person name="Goeker M."/>
        </authorList>
    </citation>
    <scope>NUCLEOTIDE SEQUENCE [LARGE SCALE GENOMIC DNA]</scope>
    <source>
        <strain evidence="14 15">DSM 21255</strain>
    </source>
</reference>
<evidence type="ECO:0000256" key="4">
    <source>
        <dbReference type="ARBA" id="ARBA00012681"/>
    </source>
</evidence>
<protein>
    <recommendedName>
        <fullName evidence="4 12">Cysteine synthase</fullName>
        <ecNumber evidence="4 12">2.5.1.47</ecNumber>
    </recommendedName>
</protein>
<feature type="binding site" evidence="10">
    <location>
        <begin position="180"/>
        <end position="184"/>
    </location>
    <ligand>
        <name>pyridoxal 5'-phosphate</name>
        <dbReference type="ChEBI" id="CHEBI:597326"/>
    </ligand>
</feature>
<evidence type="ECO:0000256" key="6">
    <source>
        <dbReference type="ARBA" id="ARBA00022679"/>
    </source>
</evidence>
<accession>A0A841R2Q3</accession>
<evidence type="ECO:0000256" key="9">
    <source>
        <dbReference type="ARBA" id="ARBA00047931"/>
    </source>
</evidence>
<feature type="modified residue" description="N6-(pyridoxal phosphate)lysine" evidence="11">
    <location>
        <position position="46"/>
    </location>
</feature>
<dbReference type="InterPro" id="IPR001926">
    <property type="entry name" value="TrpB-like_PALP"/>
</dbReference>
<evidence type="ECO:0000259" key="13">
    <source>
        <dbReference type="Pfam" id="PF00291"/>
    </source>
</evidence>
<dbReference type="RefSeq" id="WP_159823214.1">
    <property type="nucleotide sequence ID" value="NZ_CABWNB010000004.1"/>
</dbReference>
<evidence type="ECO:0000256" key="2">
    <source>
        <dbReference type="ARBA" id="ARBA00004962"/>
    </source>
</evidence>
<evidence type="ECO:0000313" key="15">
    <source>
        <dbReference type="Proteomes" id="UP000591941"/>
    </source>
</evidence>
<dbReference type="GeneID" id="93486374"/>
<dbReference type="GO" id="GO:0004124">
    <property type="term" value="F:cysteine synthase activity"/>
    <property type="evidence" value="ECO:0007669"/>
    <property type="project" value="UniProtKB-UniRule"/>
</dbReference>
<dbReference type="NCBIfam" id="TIGR01139">
    <property type="entry name" value="cysK"/>
    <property type="match status" value="1"/>
</dbReference>
<feature type="domain" description="Tryptophan synthase beta chain-like PALP" evidence="13">
    <location>
        <begin position="8"/>
        <end position="296"/>
    </location>
</feature>
<dbReference type="InterPro" id="IPR001216">
    <property type="entry name" value="P-phosphate_BS"/>
</dbReference>
<dbReference type="GO" id="GO:0005737">
    <property type="term" value="C:cytoplasm"/>
    <property type="evidence" value="ECO:0007669"/>
    <property type="project" value="UniProtKB-ARBA"/>
</dbReference>
<dbReference type="InterPro" id="IPR005856">
    <property type="entry name" value="Cys_synth"/>
</dbReference>
<evidence type="ECO:0000256" key="12">
    <source>
        <dbReference type="RuleBase" id="RU003985"/>
    </source>
</evidence>
<evidence type="ECO:0000256" key="11">
    <source>
        <dbReference type="PIRSR" id="PIRSR605856-51"/>
    </source>
</evidence>
<comment type="cofactor">
    <cofactor evidence="1 10 12">
        <name>pyridoxal 5'-phosphate</name>
        <dbReference type="ChEBI" id="CHEBI:597326"/>
    </cofactor>
</comment>
<dbReference type="NCBIfam" id="TIGR01136">
    <property type="entry name" value="cysKM"/>
    <property type="match status" value="1"/>
</dbReference>
<dbReference type="OrthoDB" id="9808024at2"/>
<comment type="pathway">
    <text evidence="2">Amino-acid biosynthesis; L-cysteine biosynthesis; L-cysteine from L-serine: step 2/2.</text>
</comment>
<organism evidence="14 15">
    <name type="scientific">Negativicoccus succinicivorans</name>
    <dbReference type="NCBI Taxonomy" id="620903"/>
    <lineage>
        <taxon>Bacteria</taxon>
        <taxon>Bacillati</taxon>
        <taxon>Bacillota</taxon>
        <taxon>Negativicutes</taxon>
        <taxon>Veillonellales</taxon>
        <taxon>Veillonellaceae</taxon>
        <taxon>Negativicoccus</taxon>
    </lineage>
</organism>
<comment type="similarity">
    <text evidence="3 12">Belongs to the cysteine synthase/cystathionine beta-synthase family.</text>
</comment>
<dbReference type="PANTHER" id="PTHR10314">
    <property type="entry name" value="CYSTATHIONINE BETA-SYNTHASE"/>
    <property type="match status" value="1"/>
</dbReference>
<dbReference type="InterPro" id="IPR050214">
    <property type="entry name" value="Cys_Synth/Cystath_Beta-Synth"/>
</dbReference>
<dbReference type="Proteomes" id="UP000591941">
    <property type="component" value="Unassembled WGS sequence"/>
</dbReference>
<dbReference type="GO" id="GO:0006535">
    <property type="term" value="P:cysteine biosynthetic process from serine"/>
    <property type="evidence" value="ECO:0007669"/>
    <property type="project" value="UniProtKB-UniRule"/>
</dbReference>
<keyword evidence="5 12" id="KW-0028">Amino-acid biosynthesis</keyword>
<gene>
    <name evidence="14" type="ORF">HNR45_001114</name>
</gene>
<evidence type="ECO:0000256" key="8">
    <source>
        <dbReference type="ARBA" id="ARBA00023192"/>
    </source>
</evidence>
<keyword evidence="6 12" id="KW-0808">Transferase</keyword>
<keyword evidence="7 10" id="KW-0663">Pyridoxal phosphate</keyword>
<comment type="catalytic activity">
    <reaction evidence="9 12">
        <text>O-acetyl-L-serine + hydrogen sulfide = L-cysteine + acetate</text>
        <dbReference type="Rhea" id="RHEA:14829"/>
        <dbReference type="ChEBI" id="CHEBI:29919"/>
        <dbReference type="ChEBI" id="CHEBI:30089"/>
        <dbReference type="ChEBI" id="CHEBI:35235"/>
        <dbReference type="ChEBI" id="CHEBI:58340"/>
        <dbReference type="EC" id="2.5.1.47"/>
    </reaction>
</comment>
<keyword evidence="15" id="KW-1185">Reference proteome</keyword>
<keyword evidence="8 12" id="KW-0198">Cysteine biosynthesis</keyword>
<dbReference type="FunFam" id="3.40.50.1100:FF:000067">
    <property type="entry name" value="Cysteine synthase"/>
    <property type="match status" value="1"/>
</dbReference>
<comment type="caution">
    <text evidence="14">The sequence shown here is derived from an EMBL/GenBank/DDBJ whole genome shotgun (WGS) entry which is preliminary data.</text>
</comment>
<evidence type="ECO:0000256" key="5">
    <source>
        <dbReference type="ARBA" id="ARBA00022605"/>
    </source>
</evidence>
<dbReference type="InterPro" id="IPR036052">
    <property type="entry name" value="TrpB-like_PALP_sf"/>
</dbReference>
<proteinExistence type="inferred from homology"/>
<evidence type="ECO:0000256" key="1">
    <source>
        <dbReference type="ARBA" id="ARBA00001933"/>
    </source>
</evidence>
<dbReference type="CDD" id="cd01561">
    <property type="entry name" value="CBS_like"/>
    <property type="match status" value="1"/>
</dbReference>
<sequence length="312" mass="32793">MKIATSILDLVGKTPLVELKKWSAKRNLAAQIVVKLERQNPAGSVKDRVALAMIDEAEKDGSLVLGMTIVEPTSGNTGVGLAFAGAVKGYRVILVMPETMSVERRQLAQAYGAEIVLTPGAQGMQGTVDKANELKKELGNVFIPQQFENAANPAMHEATTAREIWEDTDGHVGAFVAGVGTGGTVTGVGRFLKEKDADVKVFAVEPSTSPLLTEGKAGSHKIQGIGANFIPKVLDQAVYDEVLTVTNEDAIAATQALAREEGILVGVSSGAALAAATALAQRPEFAGKRIVALLPDTGERYLSLGIFDTVDK</sequence>
<dbReference type="InterPro" id="IPR005859">
    <property type="entry name" value="CysK"/>
</dbReference>
<evidence type="ECO:0000256" key="7">
    <source>
        <dbReference type="ARBA" id="ARBA00022898"/>
    </source>
</evidence>
<evidence type="ECO:0000256" key="10">
    <source>
        <dbReference type="PIRSR" id="PIRSR605856-50"/>
    </source>
</evidence>
<dbReference type="AlphaFoldDB" id="A0A841R2Q3"/>
<dbReference type="Gene3D" id="3.40.50.1100">
    <property type="match status" value="2"/>
</dbReference>
<feature type="binding site" evidence="10">
    <location>
        <position position="76"/>
    </location>
    <ligand>
        <name>pyridoxal 5'-phosphate</name>
        <dbReference type="ChEBI" id="CHEBI:597326"/>
    </ligand>
</feature>
<dbReference type="EC" id="2.5.1.47" evidence="4 12"/>
<dbReference type="EMBL" id="JACHHI010000005">
    <property type="protein sequence ID" value="MBB6478053.1"/>
    <property type="molecule type" value="Genomic_DNA"/>
</dbReference>
<feature type="binding site" evidence="10">
    <location>
        <position position="268"/>
    </location>
    <ligand>
        <name>pyridoxal 5'-phosphate</name>
        <dbReference type="ChEBI" id="CHEBI:597326"/>
    </ligand>
</feature>
<dbReference type="PROSITE" id="PS00901">
    <property type="entry name" value="CYS_SYNTHASE"/>
    <property type="match status" value="1"/>
</dbReference>
<name>A0A841R2Q3_9FIRM</name>
<evidence type="ECO:0000256" key="3">
    <source>
        <dbReference type="ARBA" id="ARBA00007103"/>
    </source>
</evidence>